<keyword evidence="1" id="KW-0595">Phospholipid degradation</keyword>
<feature type="transmembrane region" description="Helical" evidence="2">
    <location>
        <begin position="100"/>
        <end position="126"/>
    </location>
</feature>
<dbReference type="PANTHER" id="PTHR36305:SF1">
    <property type="entry name" value="PHOSPHATIDYLGLYCEROPHOSPHATASE A"/>
    <property type="match status" value="1"/>
</dbReference>
<sequence length="172" mass="19046">MGSKTDVDGKIIYPSLAWVYAKPWRVIAFSLGTGVLRPGPGTWGTVFGWLVWALLLTHLSDLAVGAVLVVSYIVGCWACQRTGQDLGVSDHGGMNWDEAVAFWFVLWLSPDTWLAQTAAFLLFRFFDIVKPPPIRYFDQRFDNGFGVMWDDIVAAAYALLGMAVLVRLGVLT</sequence>
<keyword evidence="5" id="KW-1185">Reference proteome</keyword>
<evidence type="ECO:0000313" key="4">
    <source>
        <dbReference type="EMBL" id="MDN4122456.1"/>
    </source>
</evidence>
<gene>
    <name evidence="4" type="ORF">LMS43_14265</name>
</gene>
<keyword evidence="1" id="KW-1208">Phospholipid metabolism</keyword>
<accession>A0ABT8EME2</accession>
<feature type="domain" description="YutG/PgpA" evidence="3">
    <location>
        <begin position="27"/>
        <end position="165"/>
    </location>
</feature>
<keyword evidence="1" id="KW-0442">Lipid degradation</keyword>
<comment type="catalytic activity">
    <reaction evidence="1">
        <text>a 1,2-diacyl-sn-glycero-3-phospho-(1'-sn-glycero-3'-phosphate) + H2O = a 1,2-diacyl-sn-glycero-3-phospho-(1'-sn-glycerol) + phosphate</text>
        <dbReference type="Rhea" id="RHEA:33751"/>
        <dbReference type="ChEBI" id="CHEBI:15377"/>
        <dbReference type="ChEBI" id="CHEBI:43474"/>
        <dbReference type="ChEBI" id="CHEBI:60110"/>
        <dbReference type="ChEBI" id="CHEBI:64716"/>
        <dbReference type="EC" id="3.1.3.27"/>
    </reaction>
</comment>
<dbReference type="InterPro" id="IPR007686">
    <property type="entry name" value="YutG/PgpA"/>
</dbReference>
<comment type="pathway">
    <text evidence="1">Phospholipid metabolism; phosphatidylglycerol biosynthesis; phosphatidylglycerol from CDP-diacylglycerol: step 2/2.</text>
</comment>
<evidence type="ECO:0000256" key="1">
    <source>
        <dbReference type="PIRNR" id="PIRNR006162"/>
    </source>
</evidence>
<feature type="transmembrane region" description="Helical" evidence="2">
    <location>
        <begin position="146"/>
        <end position="170"/>
    </location>
</feature>
<keyword evidence="2" id="KW-1133">Transmembrane helix</keyword>
<reference evidence="4" key="1">
    <citation type="submission" date="2021-11" db="EMBL/GenBank/DDBJ databases">
        <title>Draft genome sequence of Alcaligenes endophyticus type strain CCUG 75668T.</title>
        <authorList>
            <person name="Salva-Serra F."/>
            <person name="Duran R.E."/>
            <person name="Seeger M."/>
            <person name="Moore E.R.B."/>
            <person name="Jaen-Luchoro D."/>
        </authorList>
    </citation>
    <scope>NUCLEOTIDE SEQUENCE</scope>
    <source>
        <strain evidence="4">CCUG 75668</strain>
    </source>
</reference>
<keyword evidence="1" id="KW-0997">Cell inner membrane</keyword>
<comment type="cofactor">
    <cofactor evidence="1">
        <name>Mg(2+)</name>
        <dbReference type="ChEBI" id="CHEBI:18420"/>
    </cofactor>
</comment>
<dbReference type="Proteomes" id="UP001168613">
    <property type="component" value="Unassembled WGS sequence"/>
</dbReference>
<dbReference type="Pfam" id="PF04608">
    <property type="entry name" value="PgpA"/>
    <property type="match status" value="1"/>
</dbReference>
<feature type="transmembrane region" description="Helical" evidence="2">
    <location>
        <begin position="46"/>
        <end position="79"/>
    </location>
</feature>
<dbReference type="RefSeq" id="WP_266123328.1">
    <property type="nucleotide sequence ID" value="NZ_JAJHNU010000004.1"/>
</dbReference>
<comment type="caution">
    <text evidence="4">The sequence shown here is derived from an EMBL/GenBank/DDBJ whole genome shotgun (WGS) entry which is preliminary data.</text>
</comment>
<keyword evidence="1 2" id="KW-0812">Transmembrane</keyword>
<name>A0ABT8EME2_9BURK</name>
<dbReference type="InterPro" id="IPR036681">
    <property type="entry name" value="PgpA-like_sf"/>
</dbReference>
<dbReference type="EMBL" id="JAJHNU010000004">
    <property type="protein sequence ID" value="MDN4122456.1"/>
    <property type="molecule type" value="Genomic_DNA"/>
</dbReference>
<keyword evidence="1" id="KW-0460">Magnesium</keyword>
<dbReference type="SUPFAM" id="SSF101307">
    <property type="entry name" value="YutG-like"/>
    <property type="match status" value="1"/>
</dbReference>
<comment type="function">
    <text evidence="1">Lipid phosphatase which dephosphorylates phosphatidylglycerophosphate (PGP) to phosphatidylglycerol (PG).</text>
</comment>
<keyword evidence="1" id="KW-0443">Lipid metabolism</keyword>
<evidence type="ECO:0000313" key="5">
    <source>
        <dbReference type="Proteomes" id="UP001168613"/>
    </source>
</evidence>
<evidence type="ECO:0000259" key="3">
    <source>
        <dbReference type="Pfam" id="PF04608"/>
    </source>
</evidence>
<proteinExistence type="predicted"/>
<dbReference type="PIRSF" id="PIRSF006162">
    <property type="entry name" value="PgpA"/>
    <property type="match status" value="1"/>
</dbReference>
<evidence type="ECO:0000256" key="2">
    <source>
        <dbReference type="SAM" id="Phobius"/>
    </source>
</evidence>
<comment type="subcellular location">
    <subcellularLocation>
        <location evidence="1">Cell inner membrane</location>
        <topology evidence="1">Multi-pass membrane protein</topology>
    </subcellularLocation>
</comment>
<keyword evidence="1" id="KW-0378">Hydrolase</keyword>
<dbReference type="PANTHER" id="PTHR36305">
    <property type="entry name" value="PHOSPHATIDYLGLYCEROPHOSPHATASE A"/>
    <property type="match status" value="1"/>
</dbReference>
<protein>
    <recommendedName>
        <fullName evidence="1">Phosphatidylglycerophosphatase A</fullName>
        <ecNumber evidence="1">3.1.3.27</ecNumber>
    </recommendedName>
    <alternativeName>
        <fullName evidence="1">Phosphatidylglycerolphosphate phosphatase A</fullName>
    </alternativeName>
</protein>
<keyword evidence="1 2" id="KW-0472">Membrane</keyword>
<dbReference type="CDD" id="cd06971">
    <property type="entry name" value="PgpA"/>
    <property type="match status" value="1"/>
</dbReference>
<dbReference type="InterPro" id="IPR026037">
    <property type="entry name" value="PgpA"/>
</dbReference>
<keyword evidence="1" id="KW-0479">Metal-binding</keyword>
<keyword evidence="1" id="KW-1003">Cell membrane</keyword>
<organism evidence="4 5">
    <name type="scientific">Alcaligenes endophyticus</name>
    <dbReference type="NCBI Taxonomy" id="1929088"/>
    <lineage>
        <taxon>Bacteria</taxon>
        <taxon>Pseudomonadati</taxon>
        <taxon>Pseudomonadota</taxon>
        <taxon>Betaproteobacteria</taxon>
        <taxon>Burkholderiales</taxon>
        <taxon>Alcaligenaceae</taxon>
        <taxon>Alcaligenes</taxon>
    </lineage>
</organism>
<dbReference type="EC" id="3.1.3.27" evidence="1"/>